<name>A0A4Q9MYP4_9APHY</name>
<dbReference type="EMBL" id="ML143393">
    <property type="protein sequence ID" value="TBU32885.1"/>
    <property type="molecule type" value="Genomic_DNA"/>
</dbReference>
<reference evidence="1" key="1">
    <citation type="submission" date="2019-01" db="EMBL/GenBank/DDBJ databases">
        <title>Draft genome sequences of three monokaryotic isolates of the white-rot basidiomycete fungus Dichomitus squalens.</title>
        <authorList>
            <consortium name="DOE Joint Genome Institute"/>
            <person name="Lopez S.C."/>
            <person name="Andreopoulos B."/>
            <person name="Pangilinan J."/>
            <person name="Lipzen A."/>
            <person name="Riley R."/>
            <person name="Ahrendt S."/>
            <person name="Ng V."/>
            <person name="Barry K."/>
            <person name="Daum C."/>
            <person name="Grigoriev I.V."/>
            <person name="Hilden K.S."/>
            <person name="Makela M.R."/>
            <person name="de Vries R.P."/>
        </authorList>
    </citation>
    <scope>NUCLEOTIDE SEQUENCE [LARGE SCALE GENOMIC DNA]</scope>
    <source>
        <strain evidence="1">OM18370.1</strain>
    </source>
</reference>
<dbReference type="Proteomes" id="UP000292957">
    <property type="component" value="Unassembled WGS sequence"/>
</dbReference>
<organism evidence="1">
    <name type="scientific">Dichomitus squalens</name>
    <dbReference type="NCBI Taxonomy" id="114155"/>
    <lineage>
        <taxon>Eukaryota</taxon>
        <taxon>Fungi</taxon>
        <taxon>Dikarya</taxon>
        <taxon>Basidiomycota</taxon>
        <taxon>Agaricomycotina</taxon>
        <taxon>Agaricomycetes</taxon>
        <taxon>Polyporales</taxon>
        <taxon>Polyporaceae</taxon>
        <taxon>Dichomitus</taxon>
    </lineage>
</organism>
<proteinExistence type="predicted"/>
<gene>
    <name evidence="1" type="ORF">BD311DRAFT_514237</name>
</gene>
<accession>A0A4Q9MYP4</accession>
<protein>
    <submittedName>
        <fullName evidence="1">Uncharacterized protein</fullName>
    </submittedName>
</protein>
<sequence>MTAASRLYSFAPLTLLSRAQTKRTWLVASRSGVQKVQDARTLHMYVRTYYTRCAAGGPRSLLRLLACEIPARFHPVKCLPRPKQVDE</sequence>
<evidence type="ECO:0000313" key="1">
    <source>
        <dbReference type="EMBL" id="TBU32885.1"/>
    </source>
</evidence>
<dbReference type="AlphaFoldDB" id="A0A4Q9MYP4"/>